<evidence type="ECO:0000313" key="2">
    <source>
        <dbReference type="Proteomes" id="UP000003494"/>
    </source>
</evidence>
<dbReference type="HOGENOM" id="CLU_048233_0_0_9"/>
<protein>
    <recommendedName>
        <fullName evidence="3">Nucleotidyl transferase, PF08843 family</fullName>
    </recommendedName>
</protein>
<comment type="caution">
    <text evidence="1">The sequence shown here is derived from an EMBL/GenBank/DDBJ whole genome shotgun (WGS) entry which is preliminary data.</text>
</comment>
<evidence type="ECO:0008006" key="3">
    <source>
        <dbReference type="Google" id="ProtNLM"/>
    </source>
</evidence>
<dbReference type="Gene3D" id="3.10.450.620">
    <property type="entry name" value="JHP933, nucleotidyltransferase-like core domain"/>
    <property type="match status" value="1"/>
</dbReference>
<organism evidence="1 2">
    <name type="scientific">Shuttleworthella satelles DSM 14600</name>
    <dbReference type="NCBI Taxonomy" id="626523"/>
    <lineage>
        <taxon>Bacteria</taxon>
        <taxon>Bacillati</taxon>
        <taxon>Bacillota</taxon>
        <taxon>Clostridia</taxon>
        <taxon>Lachnospirales</taxon>
        <taxon>Lachnospiraceae</taxon>
        <taxon>Shuttleworthella</taxon>
    </lineage>
</organism>
<reference evidence="1" key="1">
    <citation type="submission" date="2009-04" db="EMBL/GenBank/DDBJ databases">
        <authorList>
            <person name="Weinstock G."/>
            <person name="Sodergren E."/>
            <person name="Clifton S."/>
            <person name="Fulton L."/>
            <person name="Fulton B."/>
            <person name="Courtney L."/>
            <person name="Fronick C."/>
            <person name="Harrison M."/>
            <person name="Strong C."/>
            <person name="Farmer C."/>
            <person name="Delahaunty K."/>
            <person name="Markovic C."/>
            <person name="Hall O."/>
            <person name="Minx P."/>
            <person name="Tomlinson C."/>
            <person name="Mitreva M."/>
            <person name="Nelson J."/>
            <person name="Hou S."/>
            <person name="Wollam A."/>
            <person name="Pepin K.H."/>
            <person name="Johnson M."/>
            <person name="Bhonagiri V."/>
            <person name="Nash W.E."/>
            <person name="Warren W."/>
            <person name="Chinwalla A."/>
            <person name="Mardis E.R."/>
            <person name="Wilson R.K."/>
        </authorList>
    </citation>
    <scope>NUCLEOTIDE SEQUENCE [LARGE SCALE GENOMIC DNA]</scope>
    <source>
        <strain evidence="1">DSM 14600</strain>
    </source>
</reference>
<dbReference type="InterPro" id="IPR014942">
    <property type="entry name" value="AbiEii"/>
</dbReference>
<sequence>MIIRENYSEEHIRELQRESKCDPGLIERTLFAFGLLEALSKVGLSFTFKGGTSLMLLLSKPMRLSTDIDIVVEPGTDIDAYIQKAAAIFPFKSGGEKERKARGKIEKRHFKFFYDSPVRRGKELYILLDVLFEENHYAQLVQREIANDLLLTDGENQVVSIPSVDCVLGDKLTAFAPYTTGIPLRKDKDMEVIKQFFDVSTLMNEITDFDLVRRTYFDICNTEIGYREQNITPADALLDSIQAAVCIGSRGKSNEDDFSSYLRGTRDVSQHIYVSGFSMERAALMAPQVIYFAACLLTGSTYTRVDDPQPYLKEKLTQPDMMIMKSLRRVSPVGYAYLACADRLLTDYRSR</sequence>
<dbReference type="STRING" id="626523.GCWU000342_02140"/>
<dbReference type="AlphaFoldDB" id="C4GDG7"/>
<proteinExistence type="predicted"/>
<dbReference type="RefSeq" id="WP_006907117.1">
    <property type="nucleotide sequence ID" value="NZ_GG665867.1"/>
</dbReference>
<evidence type="ECO:0000313" key="1">
    <source>
        <dbReference type="EMBL" id="EEP27446.1"/>
    </source>
</evidence>
<dbReference type="EMBL" id="ACIP02000007">
    <property type="protein sequence ID" value="EEP27446.1"/>
    <property type="molecule type" value="Genomic_DNA"/>
</dbReference>
<keyword evidence="2" id="KW-1185">Reference proteome</keyword>
<dbReference type="Proteomes" id="UP000003494">
    <property type="component" value="Unassembled WGS sequence"/>
</dbReference>
<dbReference type="eggNOG" id="ENOG502Z8YI">
    <property type="taxonomic scope" value="Bacteria"/>
</dbReference>
<name>C4GDG7_9FIRM</name>
<gene>
    <name evidence="1" type="ORF">GCWU000342_02140</name>
</gene>
<accession>C4GDG7</accession>
<dbReference type="Pfam" id="PF08843">
    <property type="entry name" value="AbiEii"/>
    <property type="match status" value="1"/>
</dbReference>